<organism evidence="16 17">
    <name type="scientific">Shewanella electrodiphila</name>
    <dbReference type="NCBI Taxonomy" id="934143"/>
    <lineage>
        <taxon>Bacteria</taxon>
        <taxon>Pseudomonadati</taxon>
        <taxon>Pseudomonadota</taxon>
        <taxon>Gammaproteobacteria</taxon>
        <taxon>Alteromonadales</taxon>
        <taxon>Shewanellaceae</taxon>
        <taxon>Shewanella</taxon>
    </lineage>
</organism>
<dbReference type="Proteomes" id="UP001202134">
    <property type="component" value="Unassembled WGS sequence"/>
</dbReference>
<dbReference type="Pfam" id="PF02518">
    <property type="entry name" value="HATPase_c"/>
    <property type="match status" value="1"/>
</dbReference>
<evidence type="ECO:0000256" key="5">
    <source>
        <dbReference type="ARBA" id="ARBA00022679"/>
    </source>
</evidence>
<keyword evidence="17" id="KW-1185">Reference proteome</keyword>
<dbReference type="PANTHER" id="PTHR45436">
    <property type="entry name" value="SENSOR HISTIDINE KINASE YKOH"/>
    <property type="match status" value="1"/>
</dbReference>
<evidence type="ECO:0000256" key="1">
    <source>
        <dbReference type="ARBA" id="ARBA00000085"/>
    </source>
</evidence>
<evidence type="ECO:0000256" key="6">
    <source>
        <dbReference type="ARBA" id="ARBA00022692"/>
    </source>
</evidence>
<keyword evidence="10 13" id="KW-1133">Transmembrane helix</keyword>
<evidence type="ECO:0000313" key="17">
    <source>
        <dbReference type="Proteomes" id="UP001202134"/>
    </source>
</evidence>
<dbReference type="InterPro" id="IPR004358">
    <property type="entry name" value="Sig_transdc_His_kin-like_C"/>
</dbReference>
<dbReference type="InterPro" id="IPR058619">
    <property type="entry name" value="PhoQ/CarS-like_HATPase"/>
</dbReference>
<keyword evidence="12 13" id="KW-0472">Membrane</keyword>
<evidence type="ECO:0000256" key="13">
    <source>
        <dbReference type="SAM" id="Phobius"/>
    </source>
</evidence>
<dbReference type="CDD" id="cd16954">
    <property type="entry name" value="HATPase_PhoQ-like"/>
    <property type="match status" value="1"/>
</dbReference>
<dbReference type="GO" id="GO:0005524">
    <property type="term" value="F:ATP binding"/>
    <property type="evidence" value="ECO:0007669"/>
    <property type="project" value="UniProtKB-KW"/>
</dbReference>
<evidence type="ECO:0000256" key="2">
    <source>
        <dbReference type="ARBA" id="ARBA00004370"/>
    </source>
</evidence>
<reference evidence="16 17" key="1">
    <citation type="submission" date="2022-01" db="EMBL/GenBank/DDBJ databases">
        <title>Whole genome-based taxonomy of the Shewanellaceae.</title>
        <authorList>
            <person name="Martin-Rodriguez A.J."/>
        </authorList>
    </citation>
    <scope>NUCLEOTIDE SEQUENCE [LARGE SCALE GENOMIC DNA]</scope>
    <source>
        <strain evidence="16 17">DSM 24955</strain>
    </source>
</reference>
<keyword evidence="7" id="KW-0547">Nucleotide-binding</keyword>
<evidence type="ECO:0000256" key="10">
    <source>
        <dbReference type="ARBA" id="ARBA00022989"/>
    </source>
</evidence>
<dbReference type="InterPro" id="IPR005467">
    <property type="entry name" value="His_kinase_dom"/>
</dbReference>
<comment type="caution">
    <text evidence="16">The sequence shown here is derived from an EMBL/GenBank/DDBJ whole genome shotgun (WGS) entry which is preliminary data.</text>
</comment>
<dbReference type="PROSITE" id="PS50109">
    <property type="entry name" value="HIS_KIN"/>
    <property type="match status" value="1"/>
</dbReference>
<keyword evidence="6 13" id="KW-0812">Transmembrane</keyword>
<keyword evidence="8" id="KW-0418">Kinase</keyword>
<evidence type="ECO:0000256" key="3">
    <source>
        <dbReference type="ARBA" id="ARBA00012438"/>
    </source>
</evidence>
<feature type="domain" description="HAMP" evidence="15">
    <location>
        <begin position="189"/>
        <end position="240"/>
    </location>
</feature>
<evidence type="ECO:0000256" key="12">
    <source>
        <dbReference type="ARBA" id="ARBA00023136"/>
    </source>
</evidence>
<comment type="subcellular location">
    <subcellularLocation>
        <location evidence="2">Membrane</location>
    </subcellularLocation>
</comment>
<dbReference type="Gene3D" id="3.30.565.10">
    <property type="entry name" value="Histidine kinase-like ATPase, C-terminal domain"/>
    <property type="match status" value="1"/>
</dbReference>
<protein>
    <recommendedName>
        <fullName evidence="3">histidine kinase</fullName>
        <ecNumber evidence="3">2.7.13.3</ecNumber>
    </recommendedName>
</protein>
<evidence type="ECO:0000259" key="15">
    <source>
        <dbReference type="PROSITE" id="PS50885"/>
    </source>
</evidence>
<dbReference type="Gene3D" id="1.10.287.130">
    <property type="match status" value="1"/>
</dbReference>
<keyword evidence="9 16" id="KW-0067">ATP-binding</keyword>
<evidence type="ECO:0000256" key="4">
    <source>
        <dbReference type="ARBA" id="ARBA00022553"/>
    </source>
</evidence>
<gene>
    <name evidence="16" type="ORF">L2737_12125</name>
</gene>
<dbReference type="PANTHER" id="PTHR45436:SF4">
    <property type="entry name" value="SENSOR PROTEIN PHOQ"/>
    <property type="match status" value="1"/>
</dbReference>
<dbReference type="PRINTS" id="PR00344">
    <property type="entry name" value="BCTRLSENSOR"/>
</dbReference>
<name>A0ABT0KQE7_9GAMM</name>
<keyword evidence="11" id="KW-0902">Two-component regulatory system</keyword>
<dbReference type="InterPro" id="IPR003660">
    <property type="entry name" value="HAMP_dom"/>
</dbReference>
<dbReference type="EMBL" id="JAKIKU010000006">
    <property type="protein sequence ID" value="MCL1046071.1"/>
    <property type="molecule type" value="Genomic_DNA"/>
</dbReference>
<accession>A0ABT0KQE7</accession>
<dbReference type="SUPFAM" id="SSF55874">
    <property type="entry name" value="ATPase domain of HSP90 chaperone/DNA topoisomerase II/histidine kinase"/>
    <property type="match status" value="1"/>
</dbReference>
<feature type="domain" description="Histidine kinase" evidence="14">
    <location>
        <begin position="248"/>
        <end position="450"/>
    </location>
</feature>
<evidence type="ECO:0000259" key="14">
    <source>
        <dbReference type="PROSITE" id="PS50109"/>
    </source>
</evidence>
<dbReference type="InterPro" id="IPR003594">
    <property type="entry name" value="HATPase_dom"/>
</dbReference>
<feature type="transmembrane region" description="Helical" evidence="13">
    <location>
        <begin position="170"/>
        <end position="190"/>
    </location>
</feature>
<dbReference type="EC" id="2.7.13.3" evidence="3"/>
<sequence>MQLNFMPKKRLLTRMFITSLTIIALVGFGLAWSVTILHAQNSYNKETSQLIAEMPQIAAELREHDLIPADNNWLNENNKQKSYMMASCTQTFDEVWVSTLARKSGLNNICQRFESIADTSPPYYLTMSDKKSYFAYLLPVELNQTQYNMVVLKDADSVENEFKRFKKLTYLRLAVVMMLAFILLISAAYWGMRPMARLKSELQAIGDGKKEALSDGYPHELEGVTQALNQLLVQSSDQQERYQNAMNDLAHSLKTRLAAVHAITDDHSLSKADASDKIMQQVGQMDQLVKYQLKRALVGRQGLVHEQTLVRPMVEQLSQMLFKIYRDKGVKFTVNVDPEVSFPINKGDLMELCGNLMENAFRLSISEVIISARIDLDGNATLIVEDDGPGVDDAIKERILQRGVRADTQSPGQGIGLAVCNEIVSSYHGLLSITESHLLGAKFTIKIPPQ</sequence>
<comment type="catalytic activity">
    <reaction evidence="1">
        <text>ATP + protein L-histidine = ADP + protein N-phospho-L-histidine.</text>
        <dbReference type="EC" id="2.7.13.3"/>
    </reaction>
</comment>
<dbReference type="InterPro" id="IPR036890">
    <property type="entry name" value="HATPase_C_sf"/>
</dbReference>
<keyword evidence="4" id="KW-0597">Phosphoprotein</keyword>
<evidence type="ECO:0000256" key="7">
    <source>
        <dbReference type="ARBA" id="ARBA00022741"/>
    </source>
</evidence>
<evidence type="ECO:0000313" key="16">
    <source>
        <dbReference type="EMBL" id="MCL1046071.1"/>
    </source>
</evidence>
<evidence type="ECO:0000256" key="9">
    <source>
        <dbReference type="ARBA" id="ARBA00022840"/>
    </source>
</evidence>
<dbReference type="RefSeq" id="WP_248955878.1">
    <property type="nucleotide sequence ID" value="NZ_JAKIKU010000006.1"/>
</dbReference>
<keyword evidence="5" id="KW-0808">Transferase</keyword>
<evidence type="ECO:0000256" key="8">
    <source>
        <dbReference type="ARBA" id="ARBA00022777"/>
    </source>
</evidence>
<proteinExistence type="predicted"/>
<evidence type="ECO:0000256" key="11">
    <source>
        <dbReference type="ARBA" id="ARBA00023012"/>
    </source>
</evidence>
<dbReference type="SMART" id="SM00387">
    <property type="entry name" value="HATPase_c"/>
    <property type="match status" value="1"/>
</dbReference>
<dbReference type="PROSITE" id="PS50885">
    <property type="entry name" value="HAMP"/>
    <property type="match status" value="1"/>
</dbReference>
<dbReference type="InterPro" id="IPR050428">
    <property type="entry name" value="TCS_sensor_his_kinase"/>
</dbReference>